<keyword evidence="1" id="KW-0853">WD repeat</keyword>
<feature type="compositionally biased region" description="Low complexity" evidence="3">
    <location>
        <begin position="632"/>
        <end position="651"/>
    </location>
</feature>
<dbReference type="VEuPathDB" id="ToxoDB:BESB_061410"/>
<feature type="compositionally biased region" description="Basic and acidic residues" evidence="3">
    <location>
        <begin position="338"/>
        <end position="354"/>
    </location>
</feature>
<keyword evidence="5" id="KW-1185">Reference proteome</keyword>
<feature type="region of interest" description="Disordered" evidence="3">
    <location>
        <begin position="1252"/>
        <end position="1318"/>
    </location>
</feature>
<feature type="region of interest" description="Disordered" evidence="3">
    <location>
        <begin position="1383"/>
        <end position="1448"/>
    </location>
</feature>
<feature type="compositionally biased region" description="Basic and acidic residues" evidence="3">
    <location>
        <begin position="834"/>
        <end position="850"/>
    </location>
</feature>
<keyword evidence="2" id="KW-0677">Repeat</keyword>
<feature type="compositionally biased region" description="Low complexity" evidence="3">
    <location>
        <begin position="235"/>
        <end position="270"/>
    </location>
</feature>
<feature type="region of interest" description="Disordered" evidence="3">
    <location>
        <begin position="632"/>
        <end position="654"/>
    </location>
</feature>
<gene>
    <name evidence="4" type="ORF">BESB_061410</name>
</gene>
<protein>
    <submittedName>
        <fullName evidence="4">Uncharacterized protein</fullName>
    </submittedName>
</protein>
<feature type="region of interest" description="Disordered" evidence="3">
    <location>
        <begin position="372"/>
        <end position="529"/>
    </location>
</feature>
<organism evidence="4 5">
    <name type="scientific">Besnoitia besnoiti</name>
    <name type="common">Apicomplexan protozoan</name>
    <dbReference type="NCBI Taxonomy" id="94643"/>
    <lineage>
        <taxon>Eukaryota</taxon>
        <taxon>Sar</taxon>
        <taxon>Alveolata</taxon>
        <taxon>Apicomplexa</taxon>
        <taxon>Conoidasida</taxon>
        <taxon>Coccidia</taxon>
        <taxon>Eucoccidiorida</taxon>
        <taxon>Eimeriorina</taxon>
        <taxon>Sarcocystidae</taxon>
        <taxon>Besnoitia</taxon>
    </lineage>
</organism>
<feature type="compositionally biased region" description="Basic and acidic residues" evidence="3">
    <location>
        <begin position="436"/>
        <end position="453"/>
    </location>
</feature>
<evidence type="ECO:0000313" key="4">
    <source>
        <dbReference type="EMBL" id="PFH35254.1"/>
    </source>
</evidence>
<feature type="compositionally biased region" description="Basic and acidic residues" evidence="3">
    <location>
        <begin position="1384"/>
        <end position="1396"/>
    </location>
</feature>
<feature type="compositionally biased region" description="Polar residues" evidence="3">
    <location>
        <begin position="939"/>
        <end position="948"/>
    </location>
</feature>
<dbReference type="InterPro" id="IPR036322">
    <property type="entry name" value="WD40_repeat_dom_sf"/>
</dbReference>
<feature type="region of interest" description="Disordered" evidence="3">
    <location>
        <begin position="1"/>
        <end position="281"/>
    </location>
</feature>
<feature type="compositionally biased region" description="Basic and acidic residues" evidence="3">
    <location>
        <begin position="30"/>
        <end position="39"/>
    </location>
</feature>
<comment type="caution">
    <text evidence="4">The sequence shown here is derived from an EMBL/GenBank/DDBJ whole genome shotgun (WGS) entry which is preliminary data.</text>
</comment>
<dbReference type="Proteomes" id="UP000224006">
    <property type="component" value="Chromosome V"/>
</dbReference>
<feature type="compositionally biased region" description="Basic and acidic residues" evidence="3">
    <location>
        <begin position="112"/>
        <end position="127"/>
    </location>
</feature>
<reference evidence="4 5" key="1">
    <citation type="submission" date="2017-09" db="EMBL/GenBank/DDBJ databases">
        <title>Genome sequencing of Besnoitia besnoiti strain Bb-Ger1.</title>
        <authorList>
            <person name="Schares G."/>
            <person name="Venepally P."/>
            <person name="Lorenzi H.A."/>
        </authorList>
    </citation>
    <scope>NUCLEOTIDE SEQUENCE [LARGE SCALE GENOMIC DNA]</scope>
    <source>
        <strain evidence="4 5">Bb-Ger1</strain>
    </source>
</reference>
<feature type="compositionally biased region" description="Low complexity" evidence="3">
    <location>
        <begin position="495"/>
        <end position="506"/>
    </location>
</feature>
<dbReference type="EMBL" id="NWUJ01000005">
    <property type="protein sequence ID" value="PFH35254.1"/>
    <property type="molecule type" value="Genomic_DNA"/>
</dbReference>
<dbReference type="RefSeq" id="XP_029219263.1">
    <property type="nucleotide sequence ID" value="XM_029364555.1"/>
</dbReference>
<evidence type="ECO:0000256" key="2">
    <source>
        <dbReference type="ARBA" id="ARBA00022737"/>
    </source>
</evidence>
<feature type="compositionally biased region" description="Low complexity" evidence="3">
    <location>
        <begin position="1"/>
        <end position="12"/>
    </location>
</feature>
<dbReference type="SMART" id="SM00320">
    <property type="entry name" value="WD40"/>
    <property type="match status" value="3"/>
</dbReference>
<dbReference type="Gene3D" id="2.130.10.10">
    <property type="entry name" value="YVTN repeat-like/Quinoprotein amine dehydrogenase"/>
    <property type="match status" value="1"/>
</dbReference>
<sequence>MPAFMPPAADAAGRWGDAEARAQTSVGEVAEGRASEEWRAPSAAWQRFGVEATPAPSASSAPSVSLSSSPALASSFSSPQGGGARPGPTAGPAGQKPAAGAQGSEAGWSEDQANREKSAGEKADAKPRQTCFTDPRLARAKQAAKNQTSEDDGEGGPPRGDLPASTQAAEAPSSVSSSRALPSFSSAPFVSTPPSVLSSPSVTFSREQLLGGVSIKRPKKKSAPPSLSTPPLREAGASVASASGAAASLSLPPASAAKAADAAAPSRVSSQPPSASGAPCVSGEQPCSTHACCLSWRLPCRGVAAPCASASPPVSVSFLSPSLARPLQRSGGLATGGDGREGRGRETAQKRAQRDSQVAAFLQRLQAGDFVQGEQVSGDFHASSGGSTDEDEEALERTSSQACADGEGARSSLRRLEAPESQETGRGDTASALKQTPKDRAALADDARVKVREGSATSDADAEQTATRERQEAEEDAPNGKDLQASQRAQETESDWSWSLSSFSEMSEAEETARASGGSSRSARPQTLEEENSLLFRAAAHAALELGALSAPKLRKKEKVKHADKGASSSLAPRGGKPPKNNEEEAKRGNKRPARPSARSAAWTSHEAETHQVLLNACLPCDVPPPPFLPVSPSSPASLSPAPAGAPGAGAKHPRRGLSLLTRLHAAARRARRLGREADAATAAAATAVASGIGRIRSYLLASDAESKEVEESTVGGAATGSAERLLKGSLLAAEEPLCAAEVLGGMRKARDLFPRGHAGRKRPREGLGKRPTRSEAASPGGKCRETGGGQEAEWSPTPAPAENHASEGEEADAQHWSQCLESEPKASKLRTSLVEKDDDSTRSDDEASRPPRTLSPSQTCSDPYETVDAGCPGIFLPTHSLEFPALPSSSGAADIASSVAQLSTRSLAAAGTEAGVLALFDVAHPSASRFVSLSASPPCISPSSTRRPQAFEGEAGGERLGASEAGGARSDGIACLAWHPRAEFLGAGRQGGRLQIVDPRTRDVVTEWRAHRGPVEKLQFIGNNVCATSSSTEMHVRFWDLRILPSSSSSSFSSPSFSASSSFLSSAVGRSWNERLLRAVKADSGVSAFCVSPDEELFALATLAGEIQVMTSPIGVEPIEQLLLFPSVSELDCFSSLSFSPNNRGLLVQGERQHTQRMRDATRLLSYPFCELRDLQTPQQRAKLQTFASFWPELRRYPDYAPATASLASLSSSPSLSPVFDLPFSFFPGAVAVSLADNLLPLAAAAPRRCRAEAKSETPARKKERASSVETVKRDRDGAEDGEEMPRRPSRSACTFSSAGAGDWEEEHEATGGSSLSSPPYLLYVNASVSRHPVSASSSRAAAAEASTLPAAYKTENANNATGCACAPFELFTGSVAPWAARGGEDETARPEKGDSGNVVNCGREGPAKGQQRPDAETQAADSRASQREGSSSFLREPDGAPKASGTASSLQLCVKSEGQPLVISDKLGCTASPHERDGVQDAETSDEEEREGEREGEEREEELYAWLRASARVFEGDIGGDPMWTCRRFSCTFWRDKVVGVGGPLHLAGAMKLWDAATGFLDSCSISASSQQIVRSVASHPLGGPLVLSAGRRSPSRRACVTLWGYFTVDQLASFEMI</sequence>
<accession>A0A2A9MDH3</accession>
<feature type="compositionally biased region" description="Low complexity" evidence="3">
    <location>
        <begin position="86"/>
        <end position="103"/>
    </location>
</feature>
<dbReference type="STRING" id="94643.A0A2A9MDH3"/>
<feature type="region of interest" description="Disordered" evidence="3">
    <location>
        <begin position="555"/>
        <end position="607"/>
    </location>
</feature>
<name>A0A2A9MDH3_BESBE</name>
<feature type="compositionally biased region" description="Low complexity" evidence="3">
    <location>
        <begin position="54"/>
        <end position="79"/>
    </location>
</feature>
<dbReference type="KEGG" id="bbes:BESB_061410"/>
<evidence type="ECO:0000256" key="1">
    <source>
        <dbReference type="ARBA" id="ARBA00022574"/>
    </source>
</evidence>
<feature type="region of interest" description="Disordered" evidence="3">
    <location>
        <begin position="754"/>
        <end position="864"/>
    </location>
</feature>
<feature type="compositionally biased region" description="Low complexity" evidence="3">
    <location>
        <begin position="168"/>
        <end position="205"/>
    </location>
</feature>
<proteinExistence type="predicted"/>
<dbReference type="OrthoDB" id="346674at2759"/>
<feature type="region of interest" description="Disordered" evidence="3">
    <location>
        <begin position="939"/>
        <end position="966"/>
    </location>
</feature>
<dbReference type="InterPro" id="IPR051179">
    <property type="entry name" value="WD_repeat_multifunction"/>
</dbReference>
<evidence type="ECO:0000256" key="3">
    <source>
        <dbReference type="SAM" id="MobiDB-lite"/>
    </source>
</evidence>
<feature type="compositionally biased region" description="Basic and acidic residues" evidence="3">
    <location>
        <begin position="1252"/>
        <end position="1288"/>
    </location>
</feature>
<feature type="compositionally biased region" description="Basic and acidic residues" evidence="3">
    <location>
        <begin position="414"/>
        <end position="426"/>
    </location>
</feature>
<dbReference type="InterPro" id="IPR015943">
    <property type="entry name" value="WD40/YVTN_repeat-like_dom_sf"/>
</dbReference>
<feature type="region of interest" description="Disordered" evidence="3">
    <location>
        <begin position="325"/>
        <end position="357"/>
    </location>
</feature>
<dbReference type="PANTHER" id="PTHR19857">
    <property type="entry name" value="MITOCHONDRIAL DIVISION PROTEIN 1-RELATED"/>
    <property type="match status" value="1"/>
</dbReference>
<dbReference type="GeneID" id="40311069"/>
<dbReference type="InterPro" id="IPR001680">
    <property type="entry name" value="WD40_rpt"/>
</dbReference>
<feature type="compositionally biased region" description="Low complexity" evidence="3">
    <location>
        <begin position="514"/>
        <end position="524"/>
    </location>
</feature>
<feature type="region of interest" description="Disordered" evidence="3">
    <location>
        <begin position="1469"/>
        <end position="1502"/>
    </location>
</feature>
<evidence type="ECO:0000313" key="5">
    <source>
        <dbReference type="Proteomes" id="UP000224006"/>
    </source>
</evidence>
<dbReference type="SUPFAM" id="SSF50978">
    <property type="entry name" value="WD40 repeat-like"/>
    <property type="match status" value="1"/>
</dbReference>